<accession>A0ABW7QB44</accession>
<name>A0ABW7QB44_9MICO</name>
<gene>
    <name evidence="3" type="ORF">ACH3VR_17070</name>
</gene>
<keyword evidence="2" id="KW-0472">Membrane</keyword>
<protein>
    <recommendedName>
        <fullName evidence="5">DUF4190 domain-containing protein</fullName>
    </recommendedName>
</protein>
<evidence type="ECO:0000313" key="4">
    <source>
        <dbReference type="Proteomes" id="UP001610861"/>
    </source>
</evidence>
<organism evidence="3 4">
    <name type="scientific">Microbacterium alkaliflavum</name>
    <dbReference type="NCBI Taxonomy" id="3248839"/>
    <lineage>
        <taxon>Bacteria</taxon>
        <taxon>Bacillati</taxon>
        <taxon>Actinomycetota</taxon>
        <taxon>Actinomycetes</taxon>
        <taxon>Micrococcales</taxon>
        <taxon>Microbacteriaceae</taxon>
        <taxon>Microbacterium</taxon>
    </lineage>
</organism>
<keyword evidence="2" id="KW-0812">Transmembrane</keyword>
<proteinExistence type="predicted"/>
<feature type="compositionally biased region" description="Low complexity" evidence="1">
    <location>
        <begin position="12"/>
        <end position="26"/>
    </location>
</feature>
<feature type="region of interest" description="Disordered" evidence="1">
    <location>
        <begin position="1"/>
        <end position="84"/>
    </location>
</feature>
<dbReference type="EMBL" id="JBIQWL010000007">
    <property type="protein sequence ID" value="MFH8252079.1"/>
    <property type="molecule type" value="Genomic_DNA"/>
</dbReference>
<sequence length="191" mass="19489">MTGPRDDDGAEPAASPSPSPSAQAPRTPAPTTPPPTPTTPPAAPLARQPSATTQPPSPDVAEVSSESVLPGAHRGGFSRLPTAPVEITTQSAPAEPESEPIDIRWAMPTPEAPRRGVGGWALLFSILGLVVSLFVGWGFPLGIAGIVAGIMALRRPLESRAVAVWAIALGALSILYSAGWLLFAAVASGLI</sequence>
<comment type="caution">
    <text evidence="3">The sequence shown here is derived from an EMBL/GenBank/DDBJ whole genome shotgun (WGS) entry which is preliminary data.</text>
</comment>
<keyword evidence="4" id="KW-1185">Reference proteome</keyword>
<evidence type="ECO:0000256" key="1">
    <source>
        <dbReference type="SAM" id="MobiDB-lite"/>
    </source>
</evidence>
<feature type="compositionally biased region" description="Pro residues" evidence="1">
    <location>
        <begin position="27"/>
        <end position="43"/>
    </location>
</feature>
<reference evidence="3 4" key="1">
    <citation type="submission" date="2024-09" db="EMBL/GenBank/DDBJ databases">
        <authorList>
            <person name="Pan X."/>
        </authorList>
    </citation>
    <scope>NUCLEOTIDE SEQUENCE [LARGE SCALE GENOMIC DNA]</scope>
    <source>
        <strain evidence="3 4">B2969</strain>
    </source>
</reference>
<evidence type="ECO:0008006" key="5">
    <source>
        <dbReference type="Google" id="ProtNLM"/>
    </source>
</evidence>
<dbReference type="Proteomes" id="UP001610861">
    <property type="component" value="Unassembled WGS sequence"/>
</dbReference>
<evidence type="ECO:0000313" key="3">
    <source>
        <dbReference type="EMBL" id="MFH8252079.1"/>
    </source>
</evidence>
<feature type="transmembrane region" description="Helical" evidence="2">
    <location>
        <begin position="162"/>
        <end position="187"/>
    </location>
</feature>
<feature type="transmembrane region" description="Helical" evidence="2">
    <location>
        <begin position="117"/>
        <end position="150"/>
    </location>
</feature>
<keyword evidence="2" id="KW-1133">Transmembrane helix</keyword>
<evidence type="ECO:0000256" key="2">
    <source>
        <dbReference type="SAM" id="Phobius"/>
    </source>
</evidence>
<dbReference type="RefSeq" id="WP_397557528.1">
    <property type="nucleotide sequence ID" value="NZ_JBIQWL010000007.1"/>
</dbReference>